<dbReference type="GO" id="GO:0005634">
    <property type="term" value="C:nucleus"/>
    <property type="evidence" value="ECO:0007669"/>
    <property type="project" value="UniProtKB-SubCell"/>
</dbReference>
<dbReference type="Pfam" id="PF18149">
    <property type="entry name" value="Helicase_PWI"/>
    <property type="match status" value="1"/>
</dbReference>
<comment type="catalytic activity">
    <reaction evidence="11">
        <text>ATP + H2O = ADP + phosphate + H(+)</text>
        <dbReference type="Rhea" id="RHEA:13065"/>
        <dbReference type="ChEBI" id="CHEBI:15377"/>
        <dbReference type="ChEBI" id="CHEBI:15378"/>
        <dbReference type="ChEBI" id="CHEBI:30616"/>
        <dbReference type="ChEBI" id="CHEBI:43474"/>
        <dbReference type="ChEBI" id="CHEBI:456216"/>
        <dbReference type="EC" id="3.6.4.13"/>
    </reaction>
</comment>
<dbReference type="InterPro" id="IPR050474">
    <property type="entry name" value="Hel308_SKI2-like"/>
</dbReference>
<feature type="domain" description="Helicase ATP-binding" evidence="13">
    <location>
        <begin position="1361"/>
        <end position="1537"/>
    </location>
</feature>
<dbReference type="InterPro" id="IPR014001">
    <property type="entry name" value="Helicase_ATP-bd"/>
</dbReference>
<dbReference type="InterPro" id="IPR036390">
    <property type="entry name" value="WH_DNA-bd_sf"/>
</dbReference>
<dbReference type="GO" id="GO:0003724">
    <property type="term" value="F:RNA helicase activity"/>
    <property type="evidence" value="ECO:0007669"/>
    <property type="project" value="UniProtKB-EC"/>
</dbReference>
<evidence type="ECO:0000256" key="11">
    <source>
        <dbReference type="ARBA" id="ARBA00047984"/>
    </source>
</evidence>
<dbReference type="InterPro" id="IPR036388">
    <property type="entry name" value="WH-like_DNA-bd_sf"/>
</dbReference>
<evidence type="ECO:0000256" key="7">
    <source>
        <dbReference type="ARBA" id="ARBA00022806"/>
    </source>
</evidence>
<dbReference type="EC" id="3.6.4.13" evidence="3"/>
<keyword evidence="6" id="KW-0378">Hydrolase</keyword>
<dbReference type="SMART" id="SM00490">
    <property type="entry name" value="HELICc"/>
    <property type="match status" value="1"/>
</dbReference>
<dbReference type="Gene3D" id="1.10.10.10">
    <property type="entry name" value="Winged helix-like DNA-binding domain superfamily/Winged helix DNA-binding domain"/>
    <property type="match status" value="2"/>
</dbReference>
<dbReference type="Proteomes" id="UP000189911">
    <property type="component" value="Chromosome C"/>
</dbReference>
<dbReference type="EMBL" id="LT598446">
    <property type="protein sequence ID" value="SCU85873.1"/>
    <property type="molecule type" value="Genomic_DNA"/>
</dbReference>
<dbReference type="Gene3D" id="3.40.50.300">
    <property type="entry name" value="P-loop containing nucleotide triphosphate hydrolases"/>
    <property type="match status" value="4"/>
</dbReference>
<feature type="domain" description="Helicase C-terminal" evidence="14">
    <location>
        <begin position="729"/>
        <end position="940"/>
    </location>
</feature>
<dbReference type="GO" id="GO:0016787">
    <property type="term" value="F:hydrolase activity"/>
    <property type="evidence" value="ECO:0007669"/>
    <property type="project" value="UniProtKB-KW"/>
</dbReference>
<protein>
    <recommendedName>
        <fullName evidence="10">U5 small nuclear ribonucleoprotein 200 kDa helicase</fullName>
        <ecNumber evidence="3">3.6.4.13</ecNumber>
    </recommendedName>
</protein>
<dbReference type="InterPro" id="IPR048863">
    <property type="entry name" value="BRR2_plug"/>
</dbReference>
<dbReference type="PROSITE" id="PS51192">
    <property type="entry name" value="HELICASE_ATP_BIND_1"/>
    <property type="match status" value="2"/>
</dbReference>
<feature type="compositionally biased region" description="Basic and acidic residues" evidence="12">
    <location>
        <begin position="24"/>
        <end position="42"/>
    </location>
</feature>
<dbReference type="GO" id="GO:0003676">
    <property type="term" value="F:nucleic acid binding"/>
    <property type="evidence" value="ECO:0007669"/>
    <property type="project" value="InterPro"/>
</dbReference>
<evidence type="ECO:0000256" key="10">
    <source>
        <dbReference type="ARBA" id="ARBA00034541"/>
    </source>
</evidence>
<dbReference type="GO" id="GO:0005524">
    <property type="term" value="F:ATP binding"/>
    <property type="evidence" value="ECO:0007669"/>
    <property type="project" value="UniProtKB-KW"/>
</dbReference>
<gene>
    <name evidence="15" type="ORF">LANO_0C05798G</name>
</gene>
<reference evidence="16" key="1">
    <citation type="submission" date="2016-03" db="EMBL/GenBank/DDBJ databases">
        <authorList>
            <person name="Devillers Hugo."/>
        </authorList>
    </citation>
    <scope>NUCLEOTIDE SEQUENCE [LARGE SCALE GENOMIC DNA]</scope>
</reference>
<organism evidence="15 16">
    <name type="scientific">Lachancea nothofagi CBS 11611</name>
    <dbReference type="NCBI Taxonomy" id="1266666"/>
    <lineage>
        <taxon>Eukaryota</taxon>
        <taxon>Fungi</taxon>
        <taxon>Dikarya</taxon>
        <taxon>Ascomycota</taxon>
        <taxon>Saccharomycotina</taxon>
        <taxon>Saccharomycetes</taxon>
        <taxon>Saccharomycetales</taxon>
        <taxon>Saccharomycetaceae</taxon>
        <taxon>Lachancea</taxon>
    </lineage>
</organism>
<evidence type="ECO:0000313" key="15">
    <source>
        <dbReference type="EMBL" id="SCU85873.1"/>
    </source>
</evidence>
<evidence type="ECO:0000259" key="13">
    <source>
        <dbReference type="PROSITE" id="PS51192"/>
    </source>
</evidence>
<comment type="subcellular location">
    <subcellularLocation>
        <location evidence="1">Nucleus</location>
    </subcellularLocation>
</comment>
<dbReference type="FunFam" id="1.10.3380.10:FF:000001">
    <property type="entry name" value="U5 small nuclear ribonucleoprotein helicase"/>
    <property type="match status" value="1"/>
</dbReference>
<dbReference type="InterPro" id="IPR035892">
    <property type="entry name" value="C2_domain_sf"/>
</dbReference>
<dbReference type="GO" id="GO:0006397">
    <property type="term" value="P:mRNA processing"/>
    <property type="evidence" value="ECO:0007669"/>
    <property type="project" value="UniProtKB-ARBA"/>
</dbReference>
<dbReference type="PANTHER" id="PTHR47961:SF4">
    <property type="entry name" value="ACTIVATING SIGNAL COINTEGRATOR 1 COMPLEX SUBUNIT 3"/>
    <property type="match status" value="1"/>
</dbReference>
<dbReference type="PANTHER" id="PTHR47961">
    <property type="entry name" value="DNA POLYMERASE THETA, PUTATIVE (AFU_ORTHOLOGUE AFUA_1G05260)-RELATED"/>
    <property type="match status" value="1"/>
</dbReference>
<dbReference type="SUPFAM" id="SSF46785">
    <property type="entry name" value="Winged helix' DNA-binding domain"/>
    <property type="match status" value="2"/>
</dbReference>
<dbReference type="InterPro" id="IPR041094">
    <property type="entry name" value="Brr2_helicase_PWI"/>
</dbReference>
<dbReference type="SUPFAM" id="SSF158702">
    <property type="entry name" value="Sec63 N-terminal domain-like"/>
    <property type="match status" value="2"/>
</dbReference>
<dbReference type="PROSITE" id="PS51194">
    <property type="entry name" value="HELICASE_CTER"/>
    <property type="match status" value="1"/>
</dbReference>
<evidence type="ECO:0000313" key="16">
    <source>
        <dbReference type="Proteomes" id="UP000189911"/>
    </source>
</evidence>
<evidence type="ECO:0000259" key="14">
    <source>
        <dbReference type="PROSITE" id="PS51194"/>
    </source>
</evidence>
<feature type="domain" description="Helicase ATP-binding" evidence="13">
    <location>
        <begin position="513"/>
        <end position="695"/>
    </location>
</feature>
<dbReference type="SMART" id="SM00487">
    <property type="entry name" value="DEXDc"/>
    <property type="match status" value="2"/>
</dbReference>
<dbReference type="Gene3D" id="1.10.150.20">
    <property type="entry name" value="5' to 3' exonuclease, C-terminal subdomain"/>
    <property type="match status" value="2"/>
</dbReference>
<name>A0A1G4J7I6_9SACH</name>
<dbReference type="InterPro" id="IPR001650">
    <property type="entry name" value="Helicase_C-like"/>
</dbReference>
<dbReference type="Pfam" id="PF23445">
    <property type="entry name" value="WHD_SNRNP200"/>
    <property type="match status" value="2"/>
</dbReference>
<keyword evidence="8" id="KW-0067">ATP-binding</keyword>
<dbReference type="FunFam" id="1.10.150.20:FF:000013">
    <property type="entry name" value="U5 small nuclear ribonucleoprotein kDa helicase"/>
    <property type="match status" value="1"/>
</dbReference>
<dbReference type="InterPro" id="IPR004179">
    <property type="entry name" value="Sec63-dom"/>
</dbReference>
<dbReference type="InterPro" id="IPR057842">
    <property type="entry name" value="WH_MER3"/>
</dbReference>
<dbReference type="Pfam" id="PF00270">
    <property type="entry name" value="DEAD"/>
    <property type="match status" value="2"/>
</dbReference>
<sequence length="2163" mass="245773">MSQTNGDERDKKIRELYRYDEMSNKVLRADRSLHSQRSDPMKDAAQSQPKSMVGRISVKEMGQLVKPEATSAEKETYRKEVDGRKSAFKNRSTKEKRNFTNSTILSGDGMQKLNYFPSDESNARYYDTIVQMVAELLGDDIPHDVILSATDYVLQVLKGKKNEEGTDMDTKMAKIQDILSVPISNSQFREIVESSKQISDFHQSEQIDDINEDGVAILASDEELGDNDNDNALMNELEESEVEEELQENSDQRLEHNTSTILVGDTNGTDDTVTLSLAGRDAGDTVENIPIYNVDELYLFRLISSKLDKKDQEDIQTLCNKLMEILGSESSTSNMESKLAEHIDLRHHTLIKMLSKNSASIFWGTQISGASVQRRAQLLEVMLLLNLNDLVHEYEDRETNHKRKLISDVPNGIHVEDTRPRKQKKATIPNTVNLQDLAFDQGSELLSTTRVMLPTDSFKRVKDSYEEIHIPAPTRPSEDFKLVPITDLPIWARDAFPSSETTHLNRIQSEVFPSAFGNDNNMLICAPTGSGKTNIAMLTVLRTLSHHLDSNTGTFDLKRFKMVYIAPLKALVQEQVREFQRRLAAFGIKVEELTGDSSLTRQQIAQSTMLVSTPEKWDIITRKKDSTMVDLVELLIIDEVHLLHDERGPVLESIVARSLRNTRSAGKLRIVALSATLPNYADVGRFLRVPQENLFYFDSSFRPCPLAQQFCGVTETNGMKRVNAMNQACYDKLLEVVKQGHQAIVFVHSRKDTARTALWIKQKLVEEDKLIHFVKSEPGSKEIVRREADNVSDKCLAELFQFGFGLHHAGLTKSDRSLSEDLFADGLLSVLVSTATLAWGVNLPAHAVIIKGTDIYSPEKGTWTRLSPQDVLQMLGRAGRPRYDTFGEGIIITQQSSIQYYLAMLNQQLPIESQLMAKLADTINSEVVLGNIKSRKEAVDWIGFTYLFVRMLESPDLYKVPSDRGDDDFLYQYRDELAHSAFELLHNNSLVVYDANNGSIYPTELGKIASYFYIKFHSISLYNRMLTEHLTSIEILRIFSRSDEFKYIPVRQEEKVELQKLLEKAPIPVQESVDDPMAKINILLQTYISRTKLDGFALKSDMLYITQSAGRLMRALYEVSVKKGIPMLAKALLTLCKSIERRMWITNSPLRQFKSCPMEVIRHTEASFLPWQDYFHLSSPREVGDAVRSEKYGKLVYDLLKKFPRLSLNCSVQPLTPSVLHFDLEISPKWTWDSKVHGFSEKFVVLVENEMGDKLLYTDALTVKERYANEEHFLDFTIILNTIQQQALPSNFFVSLVSERWILSEVKIPILLEEIRLPKKFPAPTPLLDLQKVPTSELNSEEFMKALNFTHFNKIQSQVFSTLYDSNDNIFIGAATGSGKVTMAELTLFNLWRQAGGRSIYICPSQQKINYLSEAWSSRFSDLAGGKIINKFDDDNINNLRLLAKSHLILCTPEQFDVASRRWKQRRNIQNISLLIFDEVHMVGNSISGAIYENIVSRMNFITAQLETDLRVVGIANSVANSREFGQWMGVKKENIHNFSPTDRELPLQIKFQIADQQTVPSVVHEILQPIFVDSLQSTHTDQPVAIFASSKHHCMEIVAELIKIGTERIQKPVHLDYESLKRSGALLSSKILKEAINWKIGVLSRDTNVKDRYTIERLYKDGHLKMLIVARDADFSGLKSNVAVLLGTSYYEVKEHRFVDYTVNEVQKMLSVAALSPKLNKALIITSTKKKEYYKKFLSEPLPVESFMYYHLPDAISNEVSTGVIETKQDCIDWLTFTLYYRRIHGNPSYYGVKDVSPMGISAYLTEVVDEVIKDLVNYSMIEVETDKDMQDVNSDDEQDSPLIPLNGCLISSHYNTSFTSMQVFHQFLSKASGLRSFLEALASTSELESLAIRESDVDVLKSLYSKIPVKSTKITNFESSAFKAFVLLQSHFSRLQLRNELQLDMDFILRKAPALVNSMVDFMAGEGHLNATIAMDLSQMLVQGVWDTDSPLLQVPYFDFDMVEKCKARKVETVYDIMALEDDERDELLTFNVEQLASIANFVNMYPNIELAYSIEESAEKKVGEPLKISVTLTRDEEPESLRVISERLPYAKNESWWIVAGETATKELYSIKKVSLAKESQTYDLEVTLQEEGNHTLTLWCVSDAYVDADKEVSFGICVQ</sequence>
<dbReference type="Pfam" id="PF00271">
    <property type="entry name" value="Helicase_C"/>
    <property type="match status" value="1"/>
</dbReference>
<dbReference type="FunFam" id="1.10.10.10:FF:000012">
    <property type="entry name" value="U5 small nuclear ribonucleoprotein helicase"/>
    <property type="match status" value="1"/>
</dbReference>
<dbReference type="PIRSF" id="PIRSF039073">
    <property type="entry name" value="BRR2"/>
    <property type="match status" value="1"/>
</dbReference>
<evidence type="ECO:0000256" key="1">
    <source>
        <dbReference type="ARBA" id="ARBA00004123"/>
    </source>
</evidence>
<dbReference type="GO" id="GO:0000712">
    <property type="term" value="P:resolution of meiotic recombination intermediates"/>
    <property type="evidence" value="ECO:0007669"/>
    <property type="project" value="TreeGrafter"/>
</dbReference>
<dbReference type="SUPFAM" id="SSF81296">
    <property type="entry name" value="E set domains"/>
    <property type="match status" value="2"/>
</dbReference>
<dbReference type="Pfam" id="PF21188">
    <property type="entry name" value="BRR2_plug"/>
    <property type="match status" value="1"/>
</dbReference>
<feature type="region of interest" description="Disordered" evidence="12">
    <location>
        <begin position="24"/>
        <end position="56"/>
    </location>
</feature>
<comment type="similarity">
    <text evidence="2">Belongs to the helicase family. SKI2 subfamily.</text>
</comment>
<proteinExistence type="inferred from homology"/>
<dbReference type="SMART" id="SM00973">
    <property type="entry name" value="Sec63"/>
    <property type="match status" value="2"/>
</dbReference>
<dbReference type="SMART" id="SM00382">
    <property type="entry name" value="AAA"/>
    <property type="match status" value="2"/>
</dbReference>
<dbReference type="Gene3D" id="1.10.3380.10">
    <property type="entry name" value="Sec63 N-terminal domain-like domain"/>
    <property type="match status" value="2"/>
</dbReference>
<dbReference type="Pfam" id="PF02889">
    <property type="entry name" value="Sec63"/>
    <property type="match status" value="2"/>
</dbReference>
<keyword evidence="4" id="KW-0677">Repeat</keyword>
<keyword evidence="5" id="KW-0547">Nucleotide-binding</keyword>
<dbReference type="Gene3D" id="2.60.40.150">
    <property type="entry name" value="C2 domain"/>
    <property type="match status" value="2"/>
</dbReference>
<evidence type="ECO:0000256" key="5">
    <source>
        <dbReference type="ARBA" id="ARBA00022741"/>
    </source>
</evidence>
<dbReference type="FunFam" id="3.40.50.300:FF:003287">
    <property type="entry name" value="U5 small nuclear ribonucleoprotein 200 kDa helicase"/>
    <property type="match status" value="1"/>
</dbReference>
<dbReference type="OrthoDB" id="5575at2759"/>
<evidence type="ECO:0000256" key="9">
    <source>
        <dbReference type="ARBA" id="ARBA00023242"/>
    </source>
</evidence>
<evidence type="ECO:0000256" key="3">
    <source>
        <dbReference type="ARBA" id="ARBA00012552"/>
    </source>
</evidence>
<dbReference type="FunFam" id="1.10.10.10:FF:000024">
    <property type="entry name" value="U5 small nuclear ribonucleoprotein helicase"/>
    <property type="match status" value="1"/>
</dbReference>
<dbReference type="InterPro" id="IPR027417">
    <property type="entry name" value="P-loop_NTPase"/>
</dbReference>
<evidence type="ECO:0000256" key="12">
    <source>
        <dbReference type="SAM" id="MobiDB-lite"/>
    </source>
</evidence>
<keyword evidence="16" id="KW-1185">Reference proteome</keyword>
<evidence type="ECO:0000256" key="2">
    <source>
        <dbReference type="ARBA" id="ARBA00010140"/>
    </source>
</evidence>
<dbReference type="InterPro" id="IPR014756">
    <property type="entry name" value="Ig_E-set"/>
</dbReference>
<accession>A0A1G4J7I6</accession>
<evidence type="ECO:0000256" key="4">
    <source>
        <dbReference type="ARBA" id="ARBA00022737"/>
    </source>
</evidence>
<dbReference type="FunFam" id="3.40.50.300:FF:000062">
    <property type="entry name" value="U5 small nuclear ribonucleoprotein helicase"/>
    <property type="match status" value="1"/>
</dbReference>
<dbReference type="SUPFAM" id="SSF52540">
    <property type="entry name" value="P-loop containing nucleoside triphosphate hydrolases"/>
    <property type="match status" value="4"/>
</dbReference>
<keyword evidence="7" id="KW-0347">Helicase</keyword>
<dbReference type="FunFam" id="1.10.150.20:FF:000004">
    <property type="entry name" value="U5 small nuclear ribonucleoprotein helicase"/>
    <property type="match status" value="1"/>
</dbReference>
<dbReference type="CDD" id="cd18795">
    <property type="entry name" value="SF2_C_Ski2"/>
    <property type="match status" value="1"/>
</dbReference>
<keyword evidence="9" id="KW-0539">Nucleus</keyword>
<evidence type="ECO:0000256" key="6">
    <source>
        <dbReference type="ARBA" id="ARBA00022801"/>
    </source>
</evidence>
<dbReference type="InterPro" id="IPR003593">
    <property type="entry name" value="AAA+_ATPase"/>
</dbReference>
<dbReference type="GO" id="GO:0003678">
    <property type="term" value="F:DNA helicase activity"/>
    <property type="evidence" value="ECO:0007669"/>
    <property type="project" value="TreeGrafter"/>
</dbReference>
<evidence type="ECO:0000256" key="8">
    <source>
        <dbReference type="ARBA" id="ARBA00022840"/>
    </source>
</evidence>
<dbReference type="InterPro" id="IPR011545">
    <property type="entry name" value="DEAD/DEAH_box_helicase_dom"/>
</dbReference>